<dbReference type="Gene3D" id="3.40.50.410">
    <property type="entry name" value="von Willebrand factor, type A domain"/>
    <property type="match status" value="1"/>
</dbReference>
<keyword evidence="3" id="KW-1185">Reference proteome</keyword>
<protein>
    <recommendedName>
        <fullName evidence="1">VWFA domain-containing protein</fullName>
    </recommendedName>
</protein>
<dbReference type="InterPro" id="IPR002035">
    <property type="entry name" value="VWF_A"/>
</dbReference>
<feature type="domain" description="VWFA" evidence="1">
    <location>
        <begin position="110"/>
        <end position="260"/>
    </location>
</feature>
<dbReference type="PROSITE" id="PS50234">
    <property type="entry name" value="VWFA"/>
    <property type="match status" value="1"/>
</dbReference>
<proteinExistence type="predicted"/>
<reference evidence="2 3" key="1">
    <citation type="submission" date="2024-02" db="EMBL/GenBank/DDBJ databases">
        <authorList>
            <person name="Chen Y."/>
            <person name="Shah S."/>
            <person name="Dougan E. K."/>
            <person name="Thang M."/>
            <person name="Chan C."/>
        </authorList>
    </citation>
    <scope>NUCLEOTIDE SEQUENCE [LARGE SCALE GENOMIC DNA]</scope>
</reference>
<gene>
    <name evidence="2" type="ORF">SCF082_LOCUS8111</name>
</gene>
<dbReference type="SUPFAM" id="SSF53300">
    <property type="entry name" value="vWA-like"/>
    <property type="match status" value="1"/>
</dbReference>
<feature type="non-terminal residue" evidence="2">
    <location>
        <position position="1"/>
    </location>
</feature>
<evidence type="ECO:0000259" key="1">
    <source>
        <dbReference type="PROSITE" id="PS50234"/>
    </source>
</evidence>
<name>A0ABP0INV2_9DINO</name>
<dbReference type="Proteomes" id="UP001642464">
    <property type="component" value="Unassembled WGS sequence"/>
</dbReference>
<evidence type="ECO:0000313" key="3">
    <source>
        <dbReference type="Proteomes" id="UP001642464"/>
    </source>
</evidence>
<dbReference type="EMBL" id="CAXAMM010004615">
    <property type="protein sequence ID" value="CAK9004278.1"/>
    <property type="molecule type" value="Genomic_DNA"/>
</dbReference>
<comment type="caution">
    <text evidence="2">The sequence shown here is derived from an EMBL/GenBank/DDBJ whole genome shotgun (WGS) entry which is preliminary data.</text>
</comment>
<sequence>HCRSAAGGIHDFVVKKGVESVEDCAALCFAADKECEGFNFQAAISFCDLLFEDGTLTTGDYDTVYSQYSGDGVVAQYDAFSGVYCYRNDFLPSQAPTSSPTAAPTDCESQVILANDRSYVGRGRRGSAGALWLQGVDIMDEIITDLPVSSSVEVALVQVQVKSAAFMVPFNDPRSTSKSDLRHVISALKGNQGRGGFNNRASGFATLFTTLAGTMDSAQSNKVIVLISDGAHKSKSHLRKTRKALGRLRRNSQPPKVVCVLMNASKRHRMMSLCDEVIQAKRQTATQVASQVSALICPLP</sequence>
<evidence type="ECO:0000313" key="2">
    <source>
        <dbReference type="EMBL" id="CAK9004278.1"/>
    </source>
</evidence>
<organism evidence="2 3">
    <name type="scientific">Durusdinium trenchii</name>
    <dbReference type="NCBI Taxonomy" id="1381693"/>
    <lineage>
        <taxon>Eukaryota</taxon>
        <taxon>Sar</taxon>
        <taxon>Alveolata</taxon>
        <taxon>Dinophyceae</taxon>
        <taxon>Suessiales</taxon>
        <taxon>Symbiodiniaceae</taxon>
        <taxon>Durusdinium</taxon>
    </lineage>
</organism>
<dbReference type="InterPro" id="IPR036465">
    <property type="entry name" value="vWFA_dom_sf"/>
</dbReference>
<accession>A0ABP0INV2</accession>